<feature type="domain" description="Helicase C-terminal" evidence="6">
    <location>
        <begin position="488"/>
        <end position="651"/>
    </location>
</feature>
<dbReference type="OrthoDB" id="9814088at2"/>
<dbReference type="InterPro" id="IPR038718">
    <property type="entry name" value="SNF2-like_sf"/>
</dbReference>
<dbReference type="CDD" id="cd18011">
    <property type="entry name" value="DEXDc_RapA"/>
    <property type="match status" value="1"/>
</dbReference>
<dbReference type="InterPro" id="IPR049730">
    <property type="entry name" value="SNF2/RAD54-like_C"/>
</dbReference>
<dbReference type="InterPro" id="IPR024975">
    <property type="entry name" value="NOV_C"/>
</dbReference>
<protein>
    <submittedName>
        <fullName evidence="7">SNF2 domain-containing protein</fullName>
    </submittedName>
</protein>
<organism evidence="7 8">
    <name type="scientific">Spirosoma oryzae</name>
    <dbReference type="NCBI Taxonomy" id="1469603"/>
    <lineage>
        <taxon>Bacteria</taxon>
        <taxon>Pseudomonadati</taxon>
        <taxon>Bacteroidota</taxon>
        <taxon>Cytophagia</taxon>
        <taxon>Cytophagales</taxon>
        <taxon>Cytophagaceae</taxon>
        <taxon>Spirosoma</taxon>
    </lineage>
</organism>
<evidence type="ECO:0000256" key="1">
    <source>
        <dbReference type="ARBA" id="ARBA00022741"/>
    </source>
</evidence>
<evidence type="ECO:0000259" key="6">
    <source>
        <dbReference type="PROSITE" id="PS51194"/>
    </source>
</evidence>
<dbReference type="Proteomes" id="UP000238375">
    <property type="component" value="Unassembled WGS sequence"/>
</dbReference>
<dbReference type="PROSITE" id="PS51192">
    <property type="entry name" value="HELICASE_ATP_BIND_1"/>
    <property type="match status" value="1"/>
</dbReference>
<dbReference type="SMART" id="SM00487">
    <property type="entry name" value="DEXDc"/>
    <property type="match status" value="1"/>
</dbReference>
<proteinExistence type="predicted"/>
<dbReference type="InterPro" id="IPR000330">
    <property type="entry name" value="SNF2_N"/>
</dbReference>
<dbReference type="Gene3D" id="3.40.50.10810">
    <property type="entry name" value="Tandem AAA-ATPase domain"/>
    <property type="match status" value="1"/>
</dbReference>
<evidence type="ECO:0000256" key="2">
    <source>
        <dbReference type="ARBA" id="ARBA00022801"/>
    </source>
</evidence>
<dbReference type="RefSeq" id="WP_106140929.1">
    <property type="nucleotide sequence ID" value="NZ_PVTE01000046.1"/>
</dbReference>
<dbReference type="Pfam" id="PF00176">
    <property type="entry name" value="SNF2-rel_dom"/>
    <property type="match status" value="1"/>
</dbReference>
<evidence type="ECO:0000259" key="5">
    <source>
        <dbReference type="PROSITE" id="PS51192"/>
    </source>
</evidence>
<dbReference type="GO" id="GO:0016787">
    <property type="term" value="F:hydrolase activity"/>
    <property type="evidence" value="ECO:0007669"/>
    <property type="project" value="UniProtKB-KW"/>
</dbReference>
<accession>A0A2T0RMD4</accession>
<dbReference type="Pfam" id="PF00271">
    <property type="entry name" value="Helicase_C"/>
    <property type="match status" value="1"/>
</dbReference>
<name>A0A2T0RMD4_9BACT</name>
<dbReference type="PANTHER" id="PTHR45766">
    <property type="entry name" value="DNA ANNEALING HELICASE AND ENDONUCLEASE ZRANB3 FAMILY MEMBER"/>
    <property type="match status" value="1"/>
</dbReference>
<dbReference type="AlphaFoldDB" id="A0A2T0RMD4"/>
<dbReference type="InterPro" id="IPR057342">
    <property type="entry name" value="DEXDc_RapA"/>
</dbReference>
<comment type="caution">
    <text evidence="7">The sequence shown here is derived from an EMBL/GenBank/DDBJ whole genome shotgun (WGS) entry which is preliminary data.</text>
</comment>
<evidence type="ECO:0000313" key="8">
    <source>
        <dbReference type="Proteomes" id="UP000238375"/>
    </source>
</evidence>
<keyword evidence="4" id="KW-0067">ATP-binding</keyword>
<gene>
    <name evidence="7" type="ORF">CLV58_1463</name>
</gene>
<evidence type="ECO:0000313" key="7">
    <source>
        <dbReference type="EMBL" id="PRY22290.1"/>
    </source>
</evidence>
<evidence type="ECO:0000256" key="4">
    <source>
        <dbReference type="ARBA" id="ARBA00022840"/>
    </source>
</evidence>
<keyword evidence="2" id="KW-0378">Hydrolase</keyword>
<keyword evidence="3" id="KW-0347">Helicase</keyword>
<dbReference type="Pfam" id="PF13020">
    <property type="entry name" value="NOV_C"/>
    <property type="match status" value="1"/>
</dbReference>
<dbReference type="InterPro" id="IPR014001">
    <property type="entry name" value="Helicase_ATP-bd"/>
</dbReference>
<keyword evidence="1" id="KW-0547">Nucleotide-binding</keyword>
<dbReference type="PROSITE" id="PS51194">
    <property type="entry name" value="HELICASE_CTER"/>
    <property type="match status" value="1"/>
</dbReference>
<dbReference type="EMBL" id="PVTE01000046">
    <property type="protein sequence ID" value="PRY22290.1"/>
    <property type="molecule type" value="Genomic_DNA"/>
</dbReference>
<dbReference type="InterPro" id="IPR001650">
    <property type="entry name" value="Helicase_C-like"/>
</dbReference>
<dbReference type="InterPro" id="IPR027417">
    <property type="entry name" value="P-loop_NTPase"/>
</dbReference>
<dbReference type="SMART" id="SM00490">
    <property type="entry name" value="HELICc"/>
    <property type="match status" value="1"/>
</dbReference>
<dbReference type="GO" id="GO:0004386">
    <property type="term" value="F:helicase activity"/>
    <property type="evidence" value="ECO:0007669"/>
    <property type="project" value="UniProtKB-KW"/>
</dbReference>
<evidence type="ECO:0000256" key="3">
    <source>
        <dbReference type="ARBA" id="ARBA00022806"/>
    </source>
</evidence>
<sequence>MSTPHLLQPGQIISNLIPGEPVVLTQVQPRGQRIALHYTGKHTGLASTVVITQQQAQELTVLAEEGLFSFDGDPVGFSLFAEAERIYSAYQFDPLFAVNCSVVDPLPHQVEAVYKYLLPLPNIRFLLADDTGAGKTIMTGLLIKELMTRNLVERVLIITPGGLTRQWQEDEMGLKFNIPFKLVNRAAFSADPTIFQNTNRVVTSIDFLRGEDVLNAVRSLRWDLVVVDEAHKLSAFDYGERKYRSKRYEAVQALAQSCEHLLLLTATPHRGRRDTFRNLLQLLDEDIFSTDTLVTERVRELGENGINKFFIRRLKEDMRDWQGQPLFKERFTKTILYRLTPAEKKLYDDVTAYLSRHREEARQEQNIHVTLALLVMQRRLTSSIYAIKRTLWHRHQALQGLLDELTNNPGLWGQRQRLDPTIASVGLDSIDEYDELDDREREGLETILADPRKFKLFTTAKSPAEIREEARQVKALFEQAEALYGAEQEEQKFAKLRELLGAEGVRDNHEKLVIFTEHKDTLDYLDKRLTNNGYTVVTIHGGKSVDERRTAQLAFAGTAQILIATDAAGEGINLQFCRLLINWDIPWNPNRLEQRMGRIHRYGQQQNVMVFNLVAQNTREGAVMERLLLKLDEIRNQMGDDRVYDVISDVFENVGLDDIINAVFNGQDTLFNDAIQQQLNPSVIRQRIDDQRNQLAFSGVNYREARQLKEESDEKRLQPVYIRQFFEKAFTYMGGKLQELQPQLFRITTMPDELTHLLRTEYDWLINPAELYLCFDKRLFLERQRQVTNLTKTIYLNPGNALFDALLSLIQQQCRPDALKGVVLVSPEDRQPYTAFLVQSQVTFHRGGIKRQGSTAQVADERLVLVCENDEGELLVTSAAKLLDLLPPALFTKPIEPPDSVATDTVIDWSFTHITEPLLAETEARVQQDAWQRRQYLETAFTDLIIQLTAEISELQGKWLLGDAKAQDKIARKQERINQLLARKKQRLADLDAMEQLNLKEPEVLGCARVVPLTQLEFTGHFGMSRDDEAEQIAMDTVMAYESAQGRIPTDVSAENVGYDIRSAEPDGIKRYIEVKGRSVDGDVMLTDNEMCRLEQLGTSAWLYIVTRCKTEPQLFTFQNPAATLRFDKLSRGVQYRLPEAEWKQKQQADALISV</sequence>
<dbReference type="CDD" id="cd18793">
    <property type="entry name" value="SF2_C_SNF"/>
    <property type="match status" value="1"/>
</dbReference>
<dbReference type="Gene3D" id="3.40.50.300">
    <property type="entry name" value="P-loop containing nucleotide triphosphate hydrolases"/>
    <property type="match status" value="1"/>
</dbReference>
<dbReference type="GO" id="GO:0005524">
    <property type="term" value="F:ATP binding"/>
    <property type="evidence" value="ECO:0007669"/>
    <property type="project" value="UniProtKB-KW"/>
</dbReference>
<keyword evidence="8" id="KW-1185">Reference proteome</keyword>
<feature type="domain" description="Helicase ATP-binding" evidence="5">
    <location>
        <begin position="116"/>
        <end position="286"/>
    </location>
</feature>
<dbReference type="SUPFAM" id="SSF52540">
    <property type="entry name" value="P-loop containing nucleoside triphosphate hydrolases"/>
    <property type="match status" value="2"/>
</dbReference>
<reference evidence="7 8" key="1">
    <citation type="submission" date="2018-03" db="EMBL/GenBank/DDBJ databases">
        <title>Genomic Encyclopedia of Archaeal and Bacterial Type Strains, Phase II (KMG-II): from individual species to whole genera.</title>
        <authorList>
            <person name="Goeker M."/>
        </authorList>
    </citation>
    <scope>NUCLEOTIDE SEQUENCE [LARGE SCALE GENOMIC DNA]</scope>
    <source>
        <strain evidence="7 8">DSM 28354</strain>
    </source>
</reference>
<dbReference type="PANTHER" id="PTHR45766:SF6">
    <property type="entry name" value="SWI_SNF-RELATED MATRIX-ASSOCIATED ACTIN-DEPENDENT REGULATOR OF CHROMATIN SUBFAMILY A-LIKE PROTEIN 1"/>
    <property type="match status" value="1"/>
</dbReference>